<organism evidence="2 3">
    <name type="scientific">Brassica cretica</name>
    <name type="common">Mustard</name>
    <dbReference type="NCBI Taxonomy" id="69181"/>
    <lineage>
        <taxon>Eukaryota</taxon>
        <taxon>Viridiplantae</taxon>
        <taxon>Streptophyta</taxon>
        <taxon>Embryophyta</taxon>
        <taxon>Tracheophyta</taxon>
        <taxon>Spermatophyta</taxon>
        <taxon>Magnoliopsida</taxon>
        <taxon>eudicotyledons</taxon>
        <taxon>Gunneridae</taxon>
        <taxon>Pentapetalae</taxon>
        <taxon>rosids</taxon>
        <taxon>malvids</taxon>
        <taxon>Brassicales</taxon>
        <taxon>Brassicaceae</taxon>
        <taxon>Brassiceae</taxon>
        <taxon>Brassica</taxon>
    </lineage>
</organism>
<gene>
    <name evidence="2" type="ORF">F2Q69_00042505</name>
</gene>
<comment type="caution">
    <text evidence="2">The sequence shown here is derived from an EMBL/GenBank/DDBJ whole genome shotgun (WGS) entry which is preliminary data.</text>
</comment>
<accession>A0A8S9N519</accession>
<evidence type="ECO:0000313" key="2">
    <source>
        <dbReference type="EMBL" id="KAF3499160.1"/>
    </source>
</evidence>
<dbReference type="EMBL" id="QGKX02001621">
    <property type="protein sequence ID" value="KAF3499160.1"/>
    <property type="molecule type" value="Genomic_DNA"/>
</dbReference>
<name>A0A8S9N519_BRACR</name>
<evidence type="ECO:0000313" key="3">
    <source>
        <dbReference type="Proteomes" id="UP000712600"/>
    </source>
</evidence>
<feature type="region of interest" description="Disordered" evidence="1">
    <location>
        <begin position="88"/>
        <end position="124"/>
    </location>
</feature>
<evidence type="ECO:0000256" key="1">
    <source>
        <dbReference type="SAM" id="MobiDB-lite"/>
    </source>
</evidence>
<dbReference type="Proteomes" id="UP000712600">
    <property type="component" value="Unassembled WGS sequence"/>
</dbReference>
<proteinExistence type="predicted"/>
<sequence length="124" mass="13009">MGFSTAHLTKPGVPFTFSYKKSCSPLLLSHHKSEAKLCREFPEAENPSRRALSLSCAVSLFFSLSPPRRRSPSSAPSLSLSLSSRSLSLSLSSPAPCGGGGGGGDQTSSPCLLFPDPDPDPDLD</sequence>
<protein>
    <submittedName>
        <fullName evidence="2">Uncharacterized protein</fullName>
    </submittedName>
</protein>
<reference evidence="2" key="1">
    <citation type="submission" date="2019-12" db="EMBL/GenBank/DDBJ databases">
        <title>Genome sequencing and annotation of Brassica cretica.</title>
        <authorList>
            <person name="Studholme D.J."/>
            <person name="Sarris P."/>
        </authorList>
    </citation>
    <scope>NUCLEOTIDE SEQUENCE</scope>
    <source>
        <strain evidence="2">PFS-109/04</strain>
        <tissue evidence="2">Leaf</tissue>
    </source>
</reference>
<dbReference type="AlphaFoldDB" id="A0A8S9N519"/>